<evidence type="ECO:0000313" key="7">
    <source>
        <dbReference type="EMBL" id="EFV13126.2"/>
    </source>
</evidence>
<dbReference type="RefSeq" id="WP_021030188.1">
    <property type="nucleotide sequence ID" value="NZ_KI391953.1"/>
</dbReference>
<dbReference type="PANTHER" id="PTHR39087:SF2">
    <property type="entry name" value="UPF0104 MEMBRANE PROTEIN MJ1595"/>
    <property type="match status" value="1"/>
</dbReference>
<evidence type="ECO:0000256" key="4">
    <source>
        <dbReference type="ARBA" id="ARBA00022989"/>
    </source>
</evidence>
<dbReference type="AlphaFoldDB" id="E5XR85"/>
<sequence>MATQSSERTPAHGRTPVQLLRRAALVVVVAILAVEAWYVAPEVRHYWQATKNVRWLWVGACVLAAAVSMESFSQVQRTLFASAGVRVASWRSAAEIYAANSISCSLPAGQVLATTFAYRQTRRWGATPIIASWQIVMSGLIKGAGLALIGFVGAFLAGVKTTPFSLIFMVGGFLAFLVLAQFIASRPDDINALSSKAVALVNRLRKRPPEEGLARWQQLLGQTQAVRLSRMDGLKAFAWSMTNWTSDIACLAFACYATDAHPSLPGLLTAYWLGKTAAVAVPLLPGGLGVVEVVLVPALTGSGVPSGAAFSAVVIYRLVSFLLVTAIGWVIFFLLFRKSDPIHPKNRDEFDEERFEAQQPPR</sequence>
<dbReference type="HOGENOM" id="CLU_048247_0_0_11"/>
<gene>
    <name evidence="7" type="ORF">HMPREF9336_02007</name>
</gene>
<feature type="transmembrane region" description="Helical" evidence="6">
    <location>
        <begin position="139"/>
        <end position="158"/>
    </location>
</feature>
<dbReference type="STRING" id="679197.HMPREF9336_02007"/>
<keyword evidence="3 6" id="KW-0812">Transmembrane</keyword>
<evidence type="ECO:0000256" key="1">
    <source>
        <dbReference type="ARBA" id="ARBA00004651"/>
    </source>
</evidence>
<dbReference type="Proteomes" id="UP000004816">
    <property type="component" value="Unassembled WGS sequence"/>
</dbReference>
<comment type="subcellular location">
    <subcellularLocation>
        <location evidence="1">Cell membrane</location>
        <topology evidence="1">Multi-pass membrane protein</topology>
    </subcellularLocation>
</comment>
<feature type="transmembrane region" description="Helical" evidence="6">
    <location>
        <begin position="20"/>
        <end position="40"/>
    </location>
</feature>
<dbReference type="Pfam" id="PF03706">
    <property type="entry name" value="LPG_synthase_TM"/>
    <property type="match status" value="1"/>
</dbReference>
<comment type="caution">
    <text evidence="7">The sequence shown here is derived from an EMBL/GenBank/DDBJ whole genome shotgun (WGS) entry which is preliminary data.</text>
</comment>
<evidence type="ECO:0000256" key="5">
    <source>
        <dbReference type="ARBA" id="ARBA00023136"/>
    </source>
</evidence>
<evidence type="ECO:0008006" key="9">
    <source>
        <dbReference type="Google" id="ProtNLM"/>
    </source>
</evidence>
<protein>
    <recommendedName>
        <fullName evidence="9">TIGR00374 family protein</fullName>
    </recommendedName>
</protein>
<accession>E5XR85</accession>
<reference evidence="7 8" key="1">
    <citation type="journal article" date="2011" name="Stand. Genomic Sci.">
        <title>High quality draft genome sequence of Segniliparus rugosus CDC 945(T)= (ATCC BAA-974(T)).</title>
        <authorList>
            <person name="Earl A.M."/>
            <person name="Desjardins C.A."/>
            <person name="Fitzgerald M.G."/>
            <person name="Arachchi H.M."/>
            <person name="Zeng Q."/>
            <person name="Mehta T."/>
            <person name="Griggs A."/>
            <person name="Birren B.W."/>
            <person name="Toney N.C."/>
            <person name="Carr J."/>
            <person name="Posey J."/>
            <person name="Butler W.R."/>
        </authorList>
    </citation>
    <scope>NUCLEOTIDE SEQUENCE [LARGE SCALE GENOMIC DNA]</scope>
    <source>
        <strain evidence="8">ATCC BAA-974 / DSM 45345 / CCUG 50838 / CIP 108380 / JCM 13579 / CDC 945</strain>
    </source>
</reference>
<evidence type="ECO:0000256" key="2">
    <source>
        <dbReference type="ARBA" id="ARBA00022475"/>
    </source>
</evidence>
<dbReference type="InterPro" id="IPR022791">
    <property type="entry name" value="L-PG_synthase/AglD"/>
</dbReference>
<dbReference type="GO" id="GO:0005886">
    <property type="term" value="C:plasma membrane"/>
    <property type="evidence" value="ECO:0007669"/>
    <property type="project" value="UniProtKB-SubCell"/>
</dbReference>
<name>E5XR85_SEGRC</name>
<evidence type="ECO:0000313" key="8">
    <source>
        <dbReference type="Proteomes" id="UP000004816"/>
    </source>
</evidence>
<evidence type="ECO:0000256" key="6">
    <source>
        <dbReference type="SAM" id="Phobius"/>
    </source>
</evidence>
<organism evidence="7 8">
    <name type="scientific">Segniliparus rugosus (strain ATCC BAA-974 / DSM 45345 / CCUG 50838 / CIP 108380 / JCM 13579 / CDC 945)</name>
    <dbReference type="NCBI Taxonomy" id="679197"/>
    <lineage>
        <taxon>Bacteria</taxon>
        <taxon>Bacillati</taxon>
        <taxon>Actinomycetota</taxon>
        <taxon>Actinomycetes</taxon>
        <taxon>Mycobacteriales</taxon>
        <taxon>Segniliparaceae</taxon>
        <taxon>Segniliparus</taxon>
    </lineage>
</organism>
<dbReference type="EMBL" id="ACZI02000002">
    <property type="protein sequence ID" value="EFV13126.2"/>
    <property type="molecule type" value="Genomic_DNA"/>
</dbReference>
<keyword evidence="2" id="KW-1003">Cell membrane</keyword>
<dbReference type="NCBIfam" id="TIGR00374">
    <property type="entry name" value="flippase-like domain"/>
    <property type="match status" value="1"/>
</dbReference>
<feature type="transmembrane region" description="Helical" evidence="6">
    <location>
        <begin position="52"/>
        <end position="69"/>
    </location>
</feature>
<dbReference type="OrthoDB" id="4481258at2"/>
<dbReference type="eggNOG" id="COG0392">
    <property type="taxonomic scope" value="Bacteria"/>
</dbReference>
<keyword evidence="8" id="KW-1185">Reference proteome</keyword>
<proteinExistence type="predicted"/>
<feature type="transmembrane region" description="Helical" evidence="6">
    <location>
        <begin position="277"/>
        <end position="299"/>
    </location>
</feature>
<feature type="transmembrane region" description="Helical" evidence="6">
    <location>
        <begin position="164"/>
        <end position="184"/>
    </location>
</feature>
<feature type="transmembrane region" description="Helical" evidence="6">
    <location>
        <begin position="314"/>
        <end position="336"/>
    </location>
</feature>
<evidence type="ECO:0000256" key="3">
    <source>
        <dbReference type="ARBA" id="ARBA00022692"/>
    </source>
</evidence>
<keyword evidence="4 6" id="KW-1133">Transmembrane helix</keyword>
<dbReference type="PANTHER" id="PTHR39087">
    <property type="entry name" value="UPF0104 MEMBRANE PROTEIN MJ1595"/>
    <property type="match status" value="1"/>
</dbReference>
<keyword evidence="5 6" id="KW-0472">Membrane</keyword>